<dbReference type="EMBL" id="BMAR01000037">
    <property type="protein sequence ID" value="GFR50409.1"/>
    <property type="molecule type" value="Genomic_DNA"/>
</dbReference>
<dbReference type="GO" id="GO:0016887">
    <property type="term" value="F:ATP hydrolysis activity"/>
    <property type="evidence" value="ECO:0007669"/>
    <property type="project" value="InterPro"/>
</dbReference>
<dbReference type="PROSITE" id="PS51194">
    <property type="entry name" value="HELICASE_CTER"/>
    <property type="match status" value="1"/>
</dbReference>
<dbReference type="InterPro" id="IPR044972">
    <property type="entry name" value="Mot1"/>
</dbReference>
<dbReference type="GO" id="GO:0017025">
    <property type="term" value="F:TBP-class protein binding"/>
    <property type="evidence" value="ECO:0007669"/>
    <property type="project" value="InterPro"/>
</dbReference>
<dbReference type="InterPro" id="IPR001650">
    <property type="entry name" value="Helicase_C-like"/>
</dbReference>
<dbReference type="AlphaFoldDB" id="A0AAD3E0I7"/>
<dbReference type="CDD" id="cd18793">
    <property type="entry name" value="SF2_C_SNF"/>
    <property type="match status" value="1"/>
</dbReference>
<evidence type="ECO:0000256" key="2">
    <source>
        <dbReference type="SAM" id="MobiDB-lite"/>
    </source>
</evidence>
<evidence type="ECO:0000256" key="1">
    <source>
        <dbReference type="ARBA" id="ARBA00022801"/>
    </source>
</evidence>
<dbReference type="InterPro" id="IPR027417">
    <property type="entry name" value="P-loop_NTPase"/>
</dbReference>
<comment type="caution">
    <text evidence="4">The sequence shown here is derived from an EMBL/GenBank/DDBJ whole genome shotgun (WGS) entry which is preliminary data.</text>
</comment>
<dbReference type="FunFam" id="3.40.50.300:FF:003398">
    <property type="entry name" value="Mot1 helicase-like protein"/>
    <property type="match status" value="1"/>
</dbReference>
<reference evidence="4 5" key="1">
    <citation type="journal article" date="2021" name="Sci. Rep.">
        <title>Genome sequencing of the multicellular alga Astrephomene provides insights into convergent evolution of germ-soma differentiation.</title>
        <authorList>
            <person name="Yamashita S."/>
            <person name="Yamamoto K."/>
            <person name="Matsuzaki R."/>
            <person name="Suzuki S."/>
            <person name="Yamaguchi H."/>
            <person name="Hirooka S."/>
            <person name="Minakuchi Y."/>
            <person name="Miyagishima S."/>
            <person name="Kawachi M."/>
            <person name="Toyoda A."/>
            <person name="Nozaki H."/>
        </authorList>
    </citation>
    <scope>NUCLEOTIDE SEQUENCE [LARGE SCALE GENOMIC DNA]</scope>
    <source>
        <strain evidence="4 5">NIES-4017</strain>
    </source>
</reference>
<name>A0AAD3E0I7_9CHLO</name>
<dbReference type="PANTHER" id="PTHR36498:SF1">
    <property type="entry name" value="TATA-BINDING PROTEIN-ASSOCIATED FACTOR 172"/>
    <property type="match status" value="1"/>
</dbReference>
<feature type="region of interest" description="Disordered" evidence="2">
    <location>
        <begin position="66"/>
        <end position="94"/>
    </location>
</feature>
<evidence type="ECO:0000313" key="4">
    <source>
        <dbReference type="EMBL" id="GFR50409.1"/>
    </source>
</evidence>
<gene>
    <name evidence="4" type="ORF">Agub_g12626</name>
</gene>
<protein>
    <recommendedName>
        <fullName evidence="3">Helicase C-terminal domain-containing protein</fullName>
    </recommendedName>
</protein>
<dbReference type="SUPFAM" id="SSF52540">
    <property type="entry name" value="P-loop containing nucleoside triphosphate hydrolases"/>
    <property type="match status" value="1"/>
</dbReference>
<feature type="non-terminal residue" evidence="4">
    <location>
        <position position="1"/>
    </location>
</feature>
<evidence type="ECO:0000259" key="3">
    <source>
        <dbReference type="PROSITE" id="PS51194"/>
    </source>
</evidence>
<dbReference type="PANTHER" id="PTHR36498">
    <property type="entry name" value="TATA-BINDING PROTEIN-ASSOCIATED FACTOR 172"/>
    <property type="match status" value="1"/>
</dbReference>
<keyword evidence="5" id="KW-1185">Reference proteome</keyword>
<dbReference type="Pfam" id="PF00271">
    <property type="entry name" value="Helicase_C"/>
    <property type="match status" value="1"/>
</dbReference>
<keyword evidence="1" id="KW-0378">Hydrolase</keyword>
<dbReference type="SMART" id="SM00490">
    <property type="entry name" value="HELICc"/>
    <property type="match status" value="1"/>
</dbReference>
<dbReference type="Gene3D" id="3.40.50.300">
    <property type="entry name" value="P-loop containing nucleotide triphosphate hydrolases"/>
    <property type="match status" value="1"/>
</dbReference>
<evidence type="ECO:0000313" key="5">
    <source>
        <dbReference type="Proteomes" id="UP001054857"/>
    </source>
</evidence>
<proteinExistence type="predicted"/>
<dbReference type="InterPro" id="IPR049730">
    <property type="entry name" value="SNF2/RAD54-like_C"/>
</dbReference>
<organism evidence="4 5">
    <name type="scientific">Astrephomene gubernaculifera</name>
    <dbReference type="NCBI Taxonomy" id="47775"/>
    <lineage>
        <taxon>Eukaryota</taxon>
        <taxon>Viridiplantae</taxon>
        <taxon>Chlorophyta</taxon>
        <taxon>core chlorophytes</taxon>
        <taxon>Chlorophyceae</taxon>
        <taxon>CS clade</taxon>
        <taxon>Chlamydomonadales</taxon>
        <taxon>Astrephomenaceae</taxon>
        <taxon>Astrephomene</taxon>
    </lineage>
</organism>
<accession>A0AAD3E0I7</accession>
<dbReference type="Proteomes" id="UP001054857">
    <property type="component" value="Unassembled WGS sequence"/>
</dbReference>
<dbReference type="GO" id="GO:0003677">
    <property type="term" value="F:DNA binding"/>
    <property type="evidence" value="ECO:0007669"/>
    <property type="project" value="InterPro"/>
</dbReference>
<feature type="domain" description="Helicase C-terminal" evidence="3">
    <location>
        <begin position="87"/>
        <end position="242"/>
    </location>
</feature>
<sequence length="348" mass="35363">LRKLCSHPAMVMDLALPAHRAAAASVLHTSEAAAVESALRRLRHSPKLAALRDILTTCGVITASTADSDEDGGGGAAAAASGGDDSGAEEGGGGGSSGHRLLVFAQHKALLDIVERDLLTPYGVSYLRLDGSVEAGARFGIVQRFNSDPTIDVLLLTTGVGGVGLNLTSADTVVFLEHDWNPMKDMQAMDRAHRLGQRRTVNVYRILTRGTLEERVMGLQQFKMDVAAAVVNADNVSMDNMDTSSLLDVFGATGPPGGSGAAGAAAGGGGGSAGSLLPSEVEMAEAEALAAAAGDGGRKGGKPAPKSGLAAALAAMGELWDESQYSSEFSMDTFMKKIGGGGAGGAKQ</sequence>